<evidence type="ECO:0000313" key="1">
    <source>
        <dbReference type="EMBL" id="CAK5032642.1"/>
    </source>
</evidence>
<gene>
    <name evidence="1" type="ORF">MENTE1834_LOCUS7900</name>
</gene>
<reference evidence="1" key="1">
    <citation type="submission" date="2023-11" db="EMBL/GenBank/DDBJ databases">
        <authorList>
            <person name="Poullet M."/>
        </authorList>
    </citation>
    <scope>NUCLEOTIDE SEQUENCE</scope>
    <source>
        <strain evidence="1">E1834</strain>
    </source>
</reference>
<protein>
    <submittedName>
        <fullName evidence="1">Uncharacterized protein</fullName>
    </submittedName>
</protein>
<accession>A0ACB0Y679</accession>
<proteinExistence type="predicted"/>
<organism evidence="1 2">
    <name type="scientific">Meloidogyne enterolobii</name>
    <name type="common">Root-knot nematode worm</name>
    <name type="synonym">Meloidogyne mayaguensis</name>
    <dbReference type="NCBI Taxonomy" id="390850"/>
    <lineage>
        <taxon>Eukaryota</taxon>
        <taxon>Metazoa</taxon>
        <taxon>Ecdysozoa</taxon>
        <taxon>Nematoda</taxon>
        <taxon>Chromadorea</taxon>
        <taxon>Rhabditida</taxon>
        <taxon>Tylenchina</taxon>
        <taxon>Tylenchomorpha</taxon>
        <taxon>Tylenchoidea</taxon>
        <taxon>Meloidogynidae</taxon>
        <taxon>Meloidogyninae</taxon>
        <taxon>Meloidogyne</taxon>
    </lineage>
</organism>
<dbReference type="EMBL" id="CAVMJV010000006">
    <property type="protein sequence ID" value="CAK5032642.1"/>
    <property type="molecule type" value="Genomic_DNA"/>
</dbReference>
<name>A0ACB0Y679_MELEN</name>
<evidence type="ECO:0000313" key="2">
    <source>
        <dbReference type="Proteomes" id="UP001497535"/>
    </source>
</evidence>
<keyword evidence="2" id="KW-1185">Reference proteome</keyword>
<dbReference type="Proteomes" id="UP001497535">
    <property type="component" value="Unassembled WGS sequence"/>
</dbReference>
<sequence>MNKDLRDVFLNGYRAGFISSFFEISKARLSISSIFFTYNLHAKISKWYFGAVSQGALSRKLDSFGSSSISTSHWFTKYLG</sequence>
<comment type="caution">
    <text evidence="1">The sequence shown here is derived from an EMBL/GenBank/DDBJ whole genome shotgun (WGS) entry which is preliminary data.</text>
</comment>